<evidence type="ECO:0000313" key="2">
    <source>
        <dbReference type="Proteomes" id="UP000318538"/>
    </source>
</evidence>
<organism evidence="1 2">
    <name type="scientific">Rubripirellula lacrimiformis</name>
    <dbReference type="NCBI Taxonomy" id="1930273"/>
    <lineage>
        <taxon>Bacteria</taxon>
        <taxon>Pseudomonadati</taxon>
        <taxon>Planctomycetota</taxon>
        <taxon>Planctomycetia</taxon>
        <taxon>Pirellulales</taxon>
        <taxon>Pirellulaceae</taxon>
        <taxon>Rubripirellula</taxon>
    </lineage>
</organism>
<name>A0A517NIP9_9BACT</name>
<evidence type="ECO:0000313" key="1">
    <source>
        <dbReference type="EMBL" id="QDT07010.1"/>
    </source>
</evidence>
<gene>
    <name evidence="1" type="ORF">K227x_54340</name>
</gene>
<dbReference type="KEGG" id="rlc:K227x_54340"/>
<reference evidence="1 2" key="1">
    <citation type="submission" date="2019-02" db="EMBL/GenBank/DDBJ databases">
        <title>Deep-cultivation of Planctomycetes and their phenomic and genomic characterization uncovers novel biology.</title>
        <authorList>
            <person name="Wiegand S."/>
            <person name="Jogler M."/>
            <person name="Boedeker C."/>
            <person name="Pinto D."/>
            <person name="Vollmers J."/>
            <person name="Rivas-Marin E."/>
            <person name="Kohn T."/>
            <person name="Peeters S.H."/>
            <person name="Heuer A."/>
            <person name="Rast P."/>
            <person name="Oberbeckmann S."/>
            <person name="Bunk B."/>
            <person name="Jeske O."/>
            <person name="Meyerdierks A."/>
            <person name="Storesund J.E."/>
            <person name="Kallscheuer N."/>
            <person name="Luecker S."/>
            <person name="Lage O.M."/>
            <person name="Pohl T."/>
            <person name="Merkel B.J."/>
            <person name="Hornburger P."/>
            <person name="Mueller R.-W."/>
            <person name="Bruemmer F."/>
            <person name="Labrenz M."/>
            <person name="Spormann A.M."/>
            <person name="Op den Camp H."/>
            <person name="Overmann J."/>
            <person name="Amann R."/>
            <person name="Jetten M.S.M."/>
            <person name="Mascher T."/>
            <person name="Medema M.H."/>
            <person name="Devos D.P."/>
            <person name="Kaster A.-K."/>
            <person name="Ovreas L."/>
            <person name="Rohde M."/>
            <person name="Galperin M.Y."/>
            <person name="Jogler C."/>
        </authorList>
    </citation>
    <scope>NUCLEOTIDE SEQUENCE [LARGE SCALE GENOMIC DNA]</scope>
    <source>
        <strain evidence="1 2">K22_7</strain>
    </source>
</reference>
<dbReference type="Proteomes" id="UP000318538">
    <property type="component" value="Chromosome"/>
</dbReference>
<dbReference type="AlphaFoldDB" id="A0A517NIP9"/>
<accession>A0A517NIP9</accession>
<dbReference type="EMBL" id="CP036525">
    <property type="protein sequence ID" value="QDT07010.1"/>
    <property type="molecule type" value="Genomic_DNA"/>
</dbReference>
<protein>
    <submittedName>
        <fullName evidence="1">Universal stress protein family protein</fullName>
    </submittedName>
</protein>
<dbReference type="CDD" id="cd00293">
    <property type="entry name" value="USP-like"/>
    <property type="match status" value="1"/>
</dbReference>
<dbReference type="OrthoDB" id="249888at2"/>
<proteinExistence type="predicted"/>
<dbReference type="SUPFAM" id="SSF52402">
    <property type="entry name" value="Adenine nucleotide alpha hydrolases-like"/>
    <property type="match status" value="1"/>
</dbReference>
<dbReference type="RefSeq" id="WP_145174452.1">
    <property type="nucleotide sequence ID" value="NZ_CP036525.1"/>
</dbReference>
<keyword evidence="2" id="KW-1185">Reference proteome</keyword>
<dbReference type="Gene3D" id="3.40.50.12370">
    <property type="match status" value="1"/>
</dbReference>
<sequence length="315" mass="34411">MGNESESNEIDRDVDESMRMFERSKVGTSHAIAPIRPSRILVALDGSPQDVTSLDAAMYLRERFNVESILLDARDKADDDSSDLAIDAATKVTGSRPAIRSEGDAYEAILKAIEIHDVDLVILPCPFGRNFEQVGSDSAGTVVDVMLSRCPCPMLIIRRDDQSLRRCAAQVRLVIGGECDVEERAAAWAFGMADAGAMVTLNLVVEKEQYQNLRAILEALQPGKSIELAQFSDALTKTHQSLHGAMSKSATELGMQYSLRPQAGEVAPPNPLNESNAMLIVMPIEVDDRFTQGFVNDRIRRSPHPVLVVPGHVPS</sequence>